<proteinExistence type="predicted"/>
<evidence type="ECO:0008006" key="3">
    <source>
        <dbReference type="Google" id="ProtNLM"/>
    </source>
</evidence>
<organism evidence="1 2">
    <name type="scientific">Reinekea thalattae</name>
    <dbReference type="NCBI Taxonomy" id="2593301"/>
    <lineage>
        <taxon>Bacteria</taxon>
        <taxon>Pseudomonadati</taxon>
        <taxon>Pseudomonadota</taxon>
        <taxon>Gammaproteobacteria</taxon>
        <taxon>Oceanospirillales</taxon>
        <taxon>Saccharospirillaceae</taxon>
        <taxon>Reinekea</taxon>
    </lineage>
</organism>
<gene>
    <name evidence="1" type="ORF">FME95_07860</name>
</gene>
<dbReference type="Gene3D" id="1.25.40.10">
    <property type="entry name" value="Tetratricopeptide repeat domain"/>
    <property type="match status" value="1"/>
</dbReference>
<comment type="caution">
    <text evidence="1">The sequence shown here is derived from an EMBL/GenBank/DDBJ whole genome shotgun (WGS) entry which is preliminary data.</text>
</comment>
<keyword evidence="2" id="KW-1185">Reference proteome</keyword>
<dbReference type="RefSeq" id="WP_147713836.1">
    <property type="nucleotide sequence ID" value="NZ_VKAD01000001.1"/>
</dbReference>
<name>A0A5C8ZB72_9GAMM</name>
<evidence type="ECO:0000313" key="1">
    <source>
        <dbReference type="EMBL" id="TXR54438.1"/>
    </source>
</evidence>
<evidence type="ECO:0000313" key="2">
    <source>
        <dbReference type="Proteomes" id="UP000321764"/>
    </source>
</evidence>
<accession>A0A5C8ZB72</accession>
<sequence>MTIVKKMTISVVTIALVGFLGVFGYELYLRIPTDTELQIAEGPNKAIVNLIALAEEGVPINDDPYAASTYRPGDPLYEAVAYIQVKRWSVAEEKLKVLADQGNADAMFWLGQINYSGALTGLVGAGWFVRAAKLGNPYAAMMLDENNYECQENMAYYCDKKWGELGRKILIERAAQGDAKAGYALFLDQKYLYKERNLFFDKGYEVKEDDPFQILLKAANDGIKQHYYRPLLKLATLYRNRTSIELFNMDKVPLSPLEEANLFKVVEIAANNNDARAMLWVNYDAERYPEGYPEATMERLIPFSDSRKVLTIYEYYSKKAREDRRYAVQGMARAIAYDNTSLSSRSYQGIFDQFYLEDNGLDPISEAELAQAKELAKEYTLQQSQPIIYIDENVPSLFTLTDND</sequence>
<dbReference type="EMBL" id="VKAD01000001">
    <property type="protein sequence ID" value="TXR54438.1"/>
    <property type="molecule type" value="Genomic_DNA"/>
</dbReference>
<dbReference type="Proteomes" id="UP000321764">
    <property type="component" value="Unassembled WGS sequence"/>
</dbReference>
<dbReference type="InterPro" id="IPR011990">
    <property type="entry name" value="TPR-like_helical_dom_sf"/>
</dbReference>
<reference evidence="1 2" key="1">
    <citation type="submission" date="2019-07" db="EMBL/GenBank/DDBJ databases">
        <title>Reinekea sp. strain SSH23 genome sequencing and assembly.</title>
        <authorList>
            <person name="Kim I."/>
        </authorList>
    </citation>
    <scope>NUCLEOTIDE SEQUENCE [LARGE SCALE GENOMIC DNA]</scope>
    <source>
        <strain evidence="1 2">SSH23</strain>
    </source>
</reference>
<dbReference type="OrthoDB" id="6171716at2"/>
<dbReference type="AlphaFoldDB" id="A0A5C8ZB72"/>
<protein>
    <recommendedName>
        <fullName evidence="3">Sel1 repeat family protein</fullName>
    </recommendedName>
</protein>